<reference evidence="1 2" key="1">
    <citation type="submission" date="2019-12" db="EMBL/GenBank/DDBJ databases">
        <title>Novel species isolated from a subtropical stream in China.</title>
        <authorList>
            <person name="Lu H."/>
        </authorList>
    </citation>
    <scope>NUCLEOTIDE SEQUENCE [LARGE SCALE GENOMIC DNA]</scope>
    <source>
        <strain evidence="1 2">DS3</strain>
    </source>
</reference>
<proteinExistence type="predicted"/>
<dbReference type="AlphaFoldDB" id="A0A6N9HH80"/>
<dbReference type="EMBL" id="WWCJ01000008">
    <property type="protein sequence ID" value="MYN02914.1"/>
    <property type="molecule type" value="Genomic_DNA"/>
</dbReference>
<organism evidence="1 2">
    <name type="scientific">Pseudoduganella guangdongensis</name>
    <dbReference type="NCBI Taxonomy" id="2692179"/>
    <lineage>
        <taxon>Bacteria</taxon>
        <taxon>Pseudomonadati</taxon>
        <taxon>Pseudomonadota</taxon>
        <taxon>Betaproteobacteria</taxon>
        <taxon>Burkholderiales</taxon>
        <taxon>Oxalobacteraceae</taxon>
        <taxon>Telluria group</taxon>
        <taxon>Pseudoduganella</taxon>
    </lineage>
</organism>
<evidence type="ECO:0000313" key="2">
    <source>
        <dbReference type="Proteomes" id="UP000448575"/>
    </source>
</evidence>
<sequence>MMNTWPFDQPQNCGTIISRAILEGRNAILYVSHDEDDHGWQFLDNETFEAKDAALVCLSHVVGLDPSVVEVADLEPGWIATRSHLGAVWVRELAPPEDEDDE</sequence>
<keyword evidence="2" id="KW-1185">Reference proteome</keyword>
<comment type="caution">
    <text evidence="1">The sequence shown here is derived from an EMBL/GenBank/DDBJ whole genome shotgun (WGS) entry which is preliminary data.</text>
</comment>
<dbReference type="Proteomes" id="UP000448575">
    <property type="component" value="Unassembled WGS sequence"/>
</dbReference>
<protein>
    <recommendedName>
        <fullName evidence="3">DUF2185 domain-containing protein</fullName>
    </recommendedName>
</protein>
<evidence type="ECO:0000313" key="1">
    <source>
        <dbReference type="EMBL" id="MYN02914.1"/>
    </source>
</evidence>
<gene>
    <name evidence="1" type="ORF">GTP41_12465</name>
</gene>
<name>A0A6N9HH80_9BURK</name>
<evidence type="ECO:0008006" key="3">
    <source>
        <dbReference type="Google" id="ProtNLM"/>
    </source>
</evidence>
<accession>A0A6N9HH80</accession>